<dbReference type="InterPro" id="IPR058210">
    <property type="entry name" value="SACS/Nov_dom"/>
</dbReference>
<reference evidence="2 3" key="1">
    <citation type="submission" date="2018-03" db="EMBL/GenBank/DDBJ databases">
        <title>Genomes of Pezizomycetes fungi and the evolution of truffles.</title>
        <authorList>
            <person name="Murat C."/>
            <person name="Payen T."/>
            <person name="Noel B."/>
            <person name="Kuo A."/>
            <person name="Martin F.M."/>
        </authorList>
    </citation>
    <scope>NUCLEOTIDE SEQUENCE [LARGE SCALE GENOMIC DNA]</scope>
    <source>
        <strain evidence="2">091103-1</strain>
    </source>
</reference>
<proteinExistence type="predicted"/>
<dbReference type="PANTHER" id="PTHR46919:SF2">
    <property type="entry name" value="SACSIN"/>
    <property type="match status" value="1"/>
</dbReference>
<gene>
    <name evidence="2" type="ORF">C7212DRAFT_365216</name>
</gene>
<dbReference type="PANTHER" id="PTHR46919">
    <property type="entry name" value="ZINC FINGER, C3HC4 TYPE (RING FINGER) FAMILY PROTEIN"/>
    <property type="match status" value="1"/>
</dbReference>
<comment type="caution">
    <text evidence="2">The sequence shown here is derived from an EMBL/GenBank/DDBJ whole genome shotgun (WGS) entry which is preliminary data.</text>
</comment>
<sequence length="504" mass="56622">MPVAPTRNNRQGQPLTVLLRSIISEYPAGGGVLRELCQNADDAGADAIEFVLDTQHPTENLLHKGLAEFQGISLLAYNNKPFTEKDFESLMRIGDAFKGVIIRLPLRNQDQAIRSKIVEDNLFTSQKDIEDVFQLFTNELMESLLFLRNLRSITLRIDNTTFAKAESTVPNETKNDRGEDPINEGYRQVFVEKSKERHESDLVMEISILRIAEPGTAASETKVKYAISHHLRKSAEDENLQEWARNHKLFPWVTIANPLDKTPDFDGRLFTTLPLPIQTRHPAHTHGIFSITPDRSNIHCGGDTTMSSNSATLLGAQWNQWLLHECVPHAWVRNLEFMRNQNFSPGWDCWPAGGQGELGQLWMGILGTVLTKVVENGLGLLPTVSGMLRPAEEVAFTLDIPEDLHLALRDTRAQVAFPPADRRKEISALDHQQIGLEYLSPSTGRRHLTSIKDSEALLRLGIEPRMVLLDYILSDPQVREFESCEAPLIPLSDGTFRGFEIPAS</sequence>
<evidence type="ECO:0000259" key="1">
    <source>
        <dbReference type="Pfam" id="PF25794"/>
    </source>
</evidence>
<dbReference type="OrthoDB" id="1262810at2759"/>
<dbReference type="EMBL" id="PYWC01000057">
    <property type="protein sequence ID" value="PWW74712.1"/>
    <property type="molecule type" value="Genomic_DNA"/>
</dbReference>
<dbReference type="Pfam" id="PF25794">
    <property type="entry name" value="SACS"/>
    <property type="match status" value="1"/>
</dbReference>
<keyword evidence="3" id="KW-1185">Reference proteome</keyword>
<feature type="domain" description="Sacsin/Nov" evidence="1">
    <location>
        <begin position="13"/>
        <end position="98"/>
    </location>
</feature>
<evidence type="ECO:0000313" key="3">
    <source>
        <dbReference type="Proteomes" id="UP000246991"/>
    </source>
</evidence>
<protein>
    <recommendedName>
        <fullName evidence="1">Sacsin/Nov domain-containing protein</fullName>
    </recommendedName>
</protein>
<dbReference type="Proteomes" id="UP000246991">
    <property type="component" value="Unassembled WGS sequence"/>
</dbReference>
<accession>A0A317SJV5</accession>
<name>A0A317SJV5_9PEZI</name>
<dbReference type="STRING" id="42249.A0A317SJV5"/>
<dbReference type="AlphaFoldDB" id="A0A317SJV5"/>
<evidence type="ECO:0000313" key="2">
    <source>
        <dbReference type="EMBL" id="PWW74712.1"/>
    </source>
</evidence>
<organism evidence="2 3">
    <name type="scientific">Tuber magnatum</name>
    <name type="common">white Piedmont truffle</name>
    <dbReference type="NCBI Taxonomy" id="42249"/>
    <lineage>
        <taxon>Eukaryota</taxon>
        <taxon>Fungi</taxon>
        <taxon>Dikarya</taxon>
        <taxon>Ascomycota</taxon>
        <taxon>Pezizomycotina</taxon>
        <taxon>Pezizomycetes</taxon>
        <taxon>Pezizales</taxon>
        <taxon>Tuberaceae</taxon>
        <taxon>Tuber</taxon>
    </lineage>
</organism>